<name>A0A4Y2TZD2_ARAVE</name>
<comment type="caution">
    <text evidence="1">The sequence shown here is derived from an EMBL/GenBank/DDBJ whole genome shotgun (WGS) entry which is preliminary data.</text>
</comment>
<sequence length="109" mass="11745">MDAVQFDESTGPYYGGKQENIRIKLYDSLCCLKTVQHKSCGEGAVLRGSRSLNLAAVARSLATSLLRRIGGTTLRALNPGVSVNLATENEGQRVLGKEGARWDFACSAR</sequence>
<dbReference type="AlphaFoldDB" id="A0A4Y2TZD2"/>
<gene>
    <name evidence="1" type="ORF">AVEN_190772_1</name>
</gene>
<dbReference type="Proteomes" id="UP000499080">
    <property type="component" value="Unassembled WGS sequence"/>
</dbReference>
<reference evidence="1 2" key="1">
    <citation type="journal article" date="2019" name="Sci. Rep.">
        <title>Orb-weaving spider Araneus ventricosus genome elucidates the spidroin gene catalogue.</title>
        <authorList>
            <person name="Kono N."/>
            <person name="Nakamura H."/>
            <person name="Ohtoshi R."/>
            <person name="Moran D.A.P."/>
            <person name="Shinohara A."/>
            <person name="Yoshida Y."/>
            <person name="Fujiwara M."/>
            <person name="Mori M."/>
            <person name="Tomita M."/>
            <person name="Arakawa K."/>
        </authorList>
    </citation>
    <scope>NUCLEOTIDE SEQUENCE [LARGE SCALE GENOMIC DNA]</scope>
</reference>
<evidence type="ECO:0000313" key="2">
    <source>
        <dbReference type="Proteomes" id="UP000499080"/>
    </source>
</evidence>
<accession>A0A4Y2TZD2</accession>
<dbReference type="EMBL" id="BGPR01031554">
    <property type="protein sequence ID" value="GBO04706.1"/>
    <property type="molecule type" value="Genomic_DNA"/>
</dbReference>
<evidence type="ECO:0000313" key="1">
    <source>
        <dbReference type="EMBL" id="GBO04706.1"/>
    </source>
</evidence>
<organism evidence="1 2">
    <name type="scientific">Araneus ventricosus</name>
    <name type="common">Orbweaver spider</name>
    <name type="synonym">Epeira ventricosa</name>
    <dbReference type="NCBI Taxonomy" id="182803"/>
    <lineage>
        <taxon>Eukaryota</taxon>
        <taxon>Metazoa</taxon>
        <taxon>Ecdysozoa</taxon>
        <taxon>Arthropoda</taxon>
        <taxon>Chelicerata</taxon>
        <taxon>Arachnida</taxon>
        <taxon>Araneae</taxon>
        <taxon>Araneomorphae</taxon>
        <taxon>Entelegynae</taxon>
        <taxon>Araneoidea</taxon>
        <taxon>Araneidae</taxon>
        <taxon>Araneus</taxon>
    </lineage>
</organism>
<keyword evidence="2" id="KW-1185">Reference proteome</keyword>
<proteinExistence type="predicted"/>
<protein>
    <submittedName>
        <fullName evidence="1">Uncharacterized protein</fullName>
    </submittedName>
</protein>